<accession>A0A645HWQ5</accession>
<organism evidence="2">
    <name type="scientific">bioreactor metagenome</name>
    <dbReference type="NCBI Taxonomy" id="1076179"/>
    <lineage>
        <taxon>unclassified sequences</taxon>
        <taxon>metagenomes</taxon>
        <taxon>ecological metagenomes</taxon>
    </lineage>
</organism>
<gene>
    <name evidence="2" type="ORF">SDC9_190176</name>
</gene>
<evidence type="ECO:0000256" key="1">
    <source>
        <dbReference type="SAM" id="MobiDB-lite"/>
    </source>
</evidence>
<protein>
    <submittedName>
        <fullName evidence="2">Uncharacterized protein</fullName>
    </submittedName>
</protein>
<feature type="region of interest" description="Disordered" evidence="1">
    <location>
        <begin position="1"/>
        <end position="163"/>
    </location>
</feature>
<comment type="caution">
    <text evidence="2">The sequence shown here is derived from an EMBL/GenBank/DDBJ whole genome shotgun (WGS) entry which is preliminary data.</text>
</comment>
<proteinExistence type="predicted"/>
<sequence length="163" mass="18903">MGQHGRRNRTGTPQTRPGSPLHDHPAPDGQQRREIRQNRRRQQRLARPEPDQRVRLLPVLAQLRRRTGRKTDALLQPAAGGRDQAPLRLRRQHQPRQRDPRLRSDLPRPRRSGRPRSVCDRRKPVRLRRSGTQGADLQRNRRRETRSGAGRTADHRSDGGRTG</sequence>
<feature type="compositionally biased region" description="Basic and acidic residues" evidence="1">
    <location>
        <begin position="96"/>
        <end position="108"/>
    </location>
</feature>
<reference evidence="2" key="1">
    <citation type="submission" date="2019-08" db="EMBL/GenBank/DDBJ databases">
        <authorList>
            <person name="Kucharzyk K."/>
            <person name="Murdoch R.W."/>
            <person name="Higgins S."/>
            <person name="Loffler F."/>
        </authorList>
    </citation>
    <scope>NUCLEOTIDE SEQUENCE</scope>
</reference>
<feature type="compositionally biased region" description="Basic and acidic residues" evidence="1">
    <location>
        <begin position="21"/>
        <end position="37"/>
    </location>
</feature>
<dbReference type="AlphaFoldDB" id="A0A645HWQ5"/>
<name>A0A645HWQ5_9ZZZZ</name>
<evidence type="ECO:0000313" key="2">
    <source>
        <dbReference type="EMBL" id="MPN42619.1"/>
    </source>
</evidence>
<dbReference type="EMBL" id="VSSQ01100476">
    <property type="protein sequence ID" value="MPN42619.1"/>
    <property type="molecule type" value="Genomic_DNA"/>
</dbReference>
<feature type="compositionally biased region" description="Basic and acidic residues" evidence="1">
    <location>
        <begin position="152"/>
        <end position="163"/>
    </location>
</feature>